<reference evidence="1 2" key="1">
    <citation type="submission" date="2018-08" db="EMBL/GenBank/DDBJ databases">
        <title>A genome reference for cultivated species of the human gut microbiota.</title>
        <authorList>
            <person name="Zou Y."/>
            <person name="Xue W."/>
            <person name="Luo G."/>
        </authorList>
    </citation>
    <scope>NUCLEOTIDE SEQUENCE [LARGE SCALE GENOMIC DNA]</scope>
    <source>
        <strain evidence="1 2">AM30-26</strain>
    </source>
</reference>
<dbReference type="Proteomes" id="UP000284785">
    <property type="component" value="Unassembled WGS sequence"/>
</dbReference>
<dbReference type="AlphaFoldDB" id="A0A414HS29"/>
<dbReference type="NCBIfam" id="TIGR01200">
    <property type="entry name" value="GLPGLI"/>
    <property type="match status" value="1"/>
</dbReference>
<dbReference type="InterPro" id="IPR005901">
    <property type="entry name" value="GLPGLI"/>
</dbReference>
<dbReference type="EMBL" id="QSJP01000003">
    <property type="protein sequence ID" value="RHD90183.1"/>
    <property type="molecule type" value="Genomic_DNA"/>
</dbReference>
<protein>
    <submittedName>
        <fullName evidence="1">GLPGLI family protein</fullName>
    </submittedName>
</protein>
<name>A0A414HS29_BACT4</name>
<evidence type="ECO:0000313" key="1">
    <source>
        <dbReference type="EMBL" id="RHD90183.1"/>
    </source>
</evidence>
<accession>A0A414HS29</accession>
<gene>
    <name evidence="1" type="ORF">DW780_04095</name>
</gene>
<organism evidence="1 2">
    <name type="scientific">Bacteroides thetaiotaomicron</name>
    <dbReference type="NCBI Taxonomy" id="818"/>
    <lineage>
        <taxon>Bacteria</taxon>
        <taxon>Pseudomonadati</taxon>
        <taxon>Bacteroidota</taxon>
        <taxon>Bacteroidia</taxon>
        <taxon>Bacteroidales</taxon>
        <taxon>Bacteroidaceae</taxon>
        <taxon>Bacteroides</taxon>
    </lineage>
</organism>
<dbReference type="RefSeq" id="WP_118214372.1">
    <property type="nucleotide sequence ID" value="NZ_QSJP01000003.1"/>
</dbReference>
<comment type="caution">
    <text evidence="1">The sequence shown here is derived from an EMBL/GenBank/DDBJ whole genome shotgun (WGS) entry which is preliminary data.</text>
</comment>
<evidence type="ECO:0000313" key="2">
    <source>
        <dbReference type="Proteomes" id="UP000284785"/>
    </source>
</evidence>
<dbReference type="Pfam" id="PF09697">
    <property type="entry name" value="Porph_ging"/>
    <property type="match status" value="1"/>
</dbReference>
<proteinExistence type="predicted"/>
<sequence>MKRVILFTLSCLVSCLLVSAQKIGLSIHYNMVMQIPKEVYSMSDLSKRQIIINQLSNQHKTYTLFTNGNECAFSTTGIDNNVIKLEGSGSYYTNTTDNKEISIKSIVDKAFVVFSDSLKNEWDLYFDETIEVLGKKCTKAVYKKNRSVVAWFCQEIPSPVGPCGYIGLPGAILRLTTSSEIYEAESILPIKGQVKIELPRGKIMQKPAFEKLQKKKIEELKESGNDNVIVL</sequence>